<accession>A0AAD1R7I5</accession>
<dbReference type="EMBL" id="OW240912">
    <property type="protein sequence ID" value="CAH2225468.1"/>
    <property type="molecule type" value="Genomic_DNA"/>
</dbReference>
<evidence type="ECO:0000313" key="2">
    <source>
        <dbReference type="Proteomes" id="UP001295444"/>
    </source>
</evidence>
<proteinExistence type="predicted"/>
<keyword evidence="2" id="KW-1185">Reference proteome</keyword>
<organism evidence="1 2">
    <name type="scientific">Pelobates cultripes</name>
    <name type="common">Western spadefoot toad</name>
    <dbReference type="NCBI Taxonomy" id="61616"/>
    <lineage>
        <taxon>Eukaryota</taxon>
        <taxon>Metazoa</taxon>
        <taxon>Chordata</taxon>
        <taxon>Craniata</taxon>
        <taxon>Vertebrata</taxon>
        <taxon>Euteleostomi</taxon>
        <taxon>Amphibia</taxon>
        <taxon>Batrachia</taxon>
        <taxon>Anura</taxon>
        <taxon>Pelobatoidea</taxon>
        <taxon>Pelobatidae</taxon>
        <taxon>Pelobates</taxon>
    </lineage>
</organism>
<evidence type="ECO:0000313" key="1">
    <source>
        <dbReference type="EMBL" id="CAH2225468.1"/>
    </source>
</evidence>
<reference evidence="1" key="1">
    <citation type="submission" date="2022-03" db="EMBL/GenBank/DDBJ databases">
        <authorList>
            <person name="Alioto T."/>
            <person name="Alioto T."/>
            <person name="Gomez Garrido J."/>
        </authorList>
    </citation>
    <scope>NUCLEOTIDE SEQUENCE</scope>
</reference>
<protein>
    <submittedName>
        <fullName evidence="1">Uncharacterized protein</fullName>
    </submittedName>
</protein>
<dbReference type="AlphaFoldDB" id="A0AAD1R7I5"/>
<name>A0AAD1R7I5_PELCU</name>
<dbReference type="Proteomes" id="UP001295444">
    <property type="component" value="Chromosome 01"/>
</dbReference>
<gene>
    <name evidence="1" type="ORF">PECUL_23A022844</name>
</gene>
<sequence>MKADFKSAVDDIHKEVQEIGMHMGALEERADEFCLANNEIVDKIHKLETDHKGLVEKMADLEFRSRRNNICVREVPETITTEQLREE</sequence>